<dbReference type="RefSeq" id="XP_036369050.1">
    <property type="nucleotide sequence ID" value="XM_036513157.1"/>
</dbReference>
<dbReference type="Proteomes" id="UP000515154">
    <property type="component" value="Linkage group LG25"/>
</dbReference>
<dbReference type="InterPro" id="IPR019141">
    <property type="entry name" value="DUF2045"/>
</dbReference>
<reference evidence="3" key="1">
    <citation type="submission" date="2025-08" db="UniProtKB">
        <authorList>
            <consortium name="RefSeq"/>
        </authorList>
    </citation>
    <scope>IDENTIFICATION</scope>
</reference>
<accession>A0A7E6FNL5</accession>
<feature type="compositionally biased region" description="Acidic residues" evidence="1">
    <location>
        <begin position="1"/>
        <end position="23"/>
    </location>
</feature>
<evidence type="ECO:0000313" key="3">
    <source>
        <dbReference type="RefSeq" id="XP_036369050.1"/>
    </source>
</evidence>
<feature type="region of interest" description="Disordered" evidence="1">
    <location>
        <begin position="1"/>
        <end position="28"/>
    </location>
</feature>
<organism evidence="2 3">
    <name type="scientific">Octopus sinensis</name>
    <name type="common">East Asian common octopus</name>
    <dbReference type="NCBI Taxonomy" id="2607531"/>
    <lineage>
        <taxon>Eukaryota</taxon>
        <taxon>Metazoa</taxon>
        <taxon>Spiralia</taxon>
        <taxon>Lophotrochozoa</taxon>
        <taxon>Mollusca</taxon>
        <taxon>Cephalopoda</taxon>
        <taxon>Coleoidea</taxon>
        <taxon>Octopodiformes</taxon>
        <taxon>Octopoda</taxon>
        <taxon>Incirrata</taxon>
        <taxon>Octopodidae</taxon>
        <taxon>Octopus</taxon>
    </lineage>
</organism>
<evidence type="ECO:0000256" key="1">
    <source>
        <dbReference type="SAM" id="MobiDB-lite"/>
    </source>
</evidence>
<dbReference type="Pfam" id="PF09741">
    <property type="entry name" value="DUF2045"/>
    <property type="match status" value="1"/>
</dbReference>
<protein>
    <submittedName>
        <fullName evidence="3">Uncharacterized protein KIAA0930 homolog isoform X1</fullName>
    </submittedName>
</protein>
<gene>
    <name evidence="3" type="primary">LOC115224470</name>
</gene>
<proteinExistence type="predicted"/>
<dbReference type="PANTHER" id="PTHR21477:SF13">
    <property type="entry name" value="KIAA0930"/>
    <property type="match status" value="1"/>
</dbReference>
<dbReference type="KEGG" id="osn:115224470"/>
<name>A0A7E6FNL5_9MOLL</name>
<dbReference type="PANTHER" id="PTHR21477">
    <property type="entry name" value="ZGC:172139"/>
    <property type="match status" value="1"/>
</dbReference>
<evidence type="ECO:0000313" key="2">
    <source>
        <dbReference type="Proteomes" id="UP000515154"/>
    </source>
</evidence>
<keyword evidence="2" id="KW-1185">Reference proteome</keyword>
<dbReference type="AlphaFoldDB" id="A0A7E6FNL5"/>
<sequence>MADDEEERVEEDANNDASDEYSDSGEQITLPTCVEQTSLQRMLTSIAAERTREYPALNISTDSIEVVSTNKFWTTLFTEYFIEGSINDDERDDMVFYVRKSHINRGRIPQIQTEIQVYRRDSKKLPALVDRGIDWEETVYLNLILHQFEYTVTCAICTRTSDKDLQILKKFAQKVYPSPSRRRMDSKGTEEAIAYPNIFFSVDNFEEAFADIIVRDSEIICVELVATDHDGKFQGVIFLGSIKYEALKKVYDARASLTSRWAHTMSLGWFKGHKRVEFVRMRGPHGKGFAEMAVSRVKGSGPETPDTENFPVDAFADEEQNSYNERRMSDPSSAVGGTFMRGSFRKLNIRKSRSETENVDNIGTDNCHEVEAAAIQDVSSPGGRKRTVRSLKLKHHMLMCCVRPQRELAETEQYNGFWGSSFGQPWHWFKERRRATSVALHAYLTYVTLPWYRIIADDKVFGAAPKFWTQQRSQTATANDHNQFSDLGKKTKLFRTKTTKSNIKNYIKDFKK</sequence>